<accession>A0ABR3XGH0</accession>
<dbReference type="Proteomes" id="UP001586593">
    <property type="component" value="Unassembled WGS sequence"/>
</dbReference>
<organism evidence="1 2">
    <name type="scientific">Phialemonium thermophilum</name>
    <dbReference type="NCBI Taxonomy" id="223376"/>
    <lineage>
        <taxon>Eukaryota</taxon>
        <taxon>Fungi</taxon>
        <taxon>Dikarya</taxon>
        <taxon>Ascomycota</taxon>
        <taxon>Pezizomycotina</taxon>
        <taxon>Sordariomycetes</taxon>
        <taxon>Sordariomycetidae</taxon>
        <taxon>Cephalothecales</taxon>
        <taxon>Cephalothecaceae</taxon>
        <taxon>Phialemonium</taxon>
    </lineage>
</organism>
<evidence type="ECO:0000313" key="2">
    <source>
        <dbReference type="Proteomes" id="UP001586593"/>
    </source>
</evidence>
<sequence>MRSASGLVPRSYSEPATFPYIKGDTLRRVFSDSVRTDQGKFGGAMIASYTLEVRITVFGCCRSGCTVPVGDPFPRSPYIDGSQIPQWIGLEIVSDNSPAATGTPSPHLADSRRSHLGRASLVRPADQPFATLQDSQELEATRPAGLHSIQIPITRQNLLSFLAPI</sequence>
<evidence type="ECO:0000313" key="1">
    <source>
        <dbReference type="EMBL" id="KAL1874797.1"/>
    </source>
</evidence>
<gene>
    <name evidence="1" type="ORF">VTK73DRAFT_151</name>
</gene>
<protein>
    <submittedName>
        <fullName evidence="1">Uncharacterized protein</fullName>
    </submittedName>
</protein>
<proteinExistence type="predicted"/>
<comment type="caution">
    <text evidence="1">The sequence shown here is derived from an EMBL/GenBank/DDBJ whole genome shotgun (WGS) entry which is preliminary data.</text>
</comment>
<keyword evidence="2" id="KW-1185">Reference proteome</keyword>
<name>A0ABR3XGH0_9PEZI</name>
<reference evidence="1 2" key="1">
    <citation type="journal article" date="2024" name="Commun. Biol.">
        <title>Comparative genomic analysis of thermophilic fungi reveals convergent evolutionary adaptations and gene losses.</title>
        <authorList>
            <person name="Steindorff A.S."/>
            <person name="Aguilar-Pontes M.V."/>
            <person name="Robinson A.J."/>
            <person name="Andreopoulos B."/>
            <person name="LaButti K."/>
            <person name="Kuo A."/>
            <person name="Mondo S."/>
            <person name="Riley R."/>
            <person name="Otillar R."/>
            <person name="Haridas S."/>
            <person name="Lipzen A."/>
            <person name="Grimwood J."/>
            <person name="Schmutz J."/>
            <person name="Clum A."/>
            <person name="Reid I.D."/>
            <person name="Moisan M.C."/>
            <person name="Butler G."/>
            <person name="Nguyen T.T.M."/>
            <person name="Dewar K."/>
            <person name="Conant G."/>
            <person name="Drula E."/>
            <person name="Henrissat B."/>
            <person name="Hansel C."/>
            <person name="Singer S."/>
            <person name="Hutchinson M.I."/>
            <person name="de Vries R.P."/>
            <person name="Natvig D.O."/>
            <person name="Powell A.J."/>
            <person name="Tsang A."/>
            <person name="Grigoriev I.V."/>
        </authorList>
    </citation>
    <scope>NUCLEOTIDE SEQUENCE [LARGE SCALE GENOMIC DNA]</scope>
    <source>
        <strain evidence="1 2">ATCC 24622</strain>
    </source>
</reference>
<dbReference type="EMBL" id="JAZHXJ010000100">
    <property type="protein sequence ID" value="KAL1874797.1"/>
    <property type="molecule type" value="Genomic_DNA"/>
</dbReference>